<organism evidence="2 3">
    <name type="scientific">Anaerosphaera aminiphila DSM 21120</name>
    <dbReference type="NCBI Taxonomy" id="1120995"/>
    <lineage>
        <taxon>Bacteria</taxon>
        <taxon>Bacillati</taxon>
        <taxon>Bacillota</taxon>
        <taxon>Tissierellia</taxon>
        <taxon>Tissierellales</taxon>
        <taxon>Peptoniphilaceae</taxon>
        <taxon>Anaerosphaera</taxon>
    </lineage>
</organism>
<feature type="transmembrane region" description="Helical" evidence="1">
    <location>
        <begin position="89"/>
        <end position="115"/>
    </location>
</feature>
<dbReference type="Proteomes" id="UP000184032">
    <property type="component" value="Unassembled WGS sequence"/>
</dbReference>
<evidence type="ECO:0000313" key="2">
    <source>
        <dbReference type="EMBL" id="SHH14948.1"/>
    </source>
</evidence>
<dbReference type="AlphaFoldDB" id="A0A1M5QLT8"/>
<evidence type="ECO:0008006" key="4">
    <source>
        <dbReference type="Google" id="ProtNLM"/>
    </source>
</evidence>
<feature type="transmembrane region" description="Helical" evidence="1">
    <location>
        <begin position="59"/>
        <end position="80"/>
    </location>
</feature>
<dbReference type="STRING" id="1120995.SAMN02745245_00654"/>
<keyword evidence="1" id="KW-0812">Transmembrane</keyword>
<keyword evidence="1" id="KW-0472">Membrane</keyword>
<feature type="transmembrane region" description="Helical" evidence="1">
    <location>
        <begin position="127"/>
        <end position="148"/>
    </location>
</feature>
<dbReference type="RefSeq" id="WP_073183730.1">
    <property type="nucleotide sequence ID" value="NZ_FQXI01000003.1"/>
</dbReference>
<accession>A0A1M5QLT8</accession>
<dbReference type="EMBL" id="FQXI01000003">
    <property type="protein sequence ID" value="SHH14948.1"/>
    <property type="molecule type" value="Genomic_DNA"/>
</dbReference>
<reference evidence="2 3" key="1">
    <citation type="submission" date="2016-11" db="EMBL/GenBank/DDBJ databases">
        <authorList>
            <person name="Jaros S."/>
            <person name="Januszkiewicz K."/>
            <person name="Wedrychowicz H."/>
        </authorList>
    </citation>
    <scope>NUCLEOTIDE SEQUENCE [LARGE SCALE GENOMIC DNA]</scope>
    <source>
        <strain evidence="2 3">DSM 21120</strain>
    </source>
</reference>
<dbReference type="OrthoDB" id="9984113at2"/>
<protein>
    <recommendedName>
        <fullName evidence="4">ABC-2 family transporter protein</fullName>
    </recommendedName>
</protein>
<gene>
    <name evidence="2" type="ORF">SAMN02745245_00654</name>
</gene>
<evidence type="ECO:0000313" key="3">
    <source>
        <dbReference type="Proteomes" id="UP000184032"/>
    </source>
</evidence>
<keyword evidence="3" id="KW-1185">Reference proteome</keyword>
<evidence type="ECO:0000256" key="1">
    <source>
        <dbReference type="SAM" id="Phobius"/>
    </source>
</evidence>
<proteinExistence type="predicted"/>
<name>A0A1M5QLT8_9FIRM</name>
<keyword evidence="1" id="KW-1133">Transmembrane helix</keyword>
<sequence>MKSNFLKRKTIKSATLVIGSYLVSLTIFFLIFMGVSILLKLDAKSMFREFNYEDIAQLITMLVSLYVFYIYFGSTFNYAVKKGETRKKFIAYAIILVVVISFVVLSIHGLIYVHYEIYNAEYFGGSYAIDFLSYMRTFLTFAVAMTLVGKYKSGYVAAIILFFGFITSMIMSVKEMFEKFKFLINIVMGFFSGEEASSIAIIGGVPDGTVEQLSRENIELMVKFTIIMFLIMLIWLILSNKFRSVRD</sequence>
<feature type="transmembrane region" description="Helical" evidence="1">
    <location>
        <begin position="155"/>
        <end position="173"/>
    </location>
</feature>
<feature type="transmembrane region" description="Helical" evidence="1">
    <location>
        <begin position="220"/>
        <end position="238"/>
    </location>
</feature>
<feature type="transmembrane region" description="Helical" evidence="1">
    <location>
        <begin position="21"/>
        <end position="39"/>
    </location>
</feature>